<evidence type="ECO:0000256" key="1">
    <source>
        <dbReference type="ARBA" id="ARBA00022741"/>
    </source>
</evidence>
<feature type="domain" description="DNA2/NAM7 helicase helicase" evidence="6">
    <location>
        <begin position="896"/>
        <end position="991"/>
    </location>
</feature>
<proteinExistence type="predicted"/>
<dbReference type="InterPro" id="IPR041679">
    <property type="entry name" value="DNA2/NAM7-like_C"/>
</dbReference>
<protein>
    <submittedName>
        <fullName evidence="9">NFX1-type zinc finger-containing protein 1</fullName>
    </submittedName>
</protein>
<comment type="caution">
    <text evidence="9">The sequence shown here is derived from an EMBL/GenBank/DDBJ whole genome shotgun (WGS) entry which is preliminary data.</text>
</comment>
<dbReference type="GO" id="GO:0005524">
    <property type="term" value="F:ATP binding"/>
    <property type="evidence" value="ECO:0007669"/>
    <property type="project" value="UniProtKB-KW"/>
</dbReference>
<keyword evidence="10" id="KW-1185">Reference proteome</keyword>
<dbReference type="InterPro" id="IPR041677">
    <property type="entry name" value="DNA2/NAM7_AAA_11"/>
</dbReference>
<keyword evidence="4" id="KW-0067">ATP-binding</keyword>
<dbReference type="CDD" id="cd18808">
    <property type="entry name" value="SF1_C_Upf1"/>
    <property type="match status" value="1"/>
</dbReference>
<feature type="domain" description="ZNFX1" evidence="8">
    <location>
        <begin position="281"/>
        <end position="369"/>
    </location>
</feature>
<evidence type="ECO:0000256" key="3">
    <source>
        <dbReference type="ARBA" id="ARBA00022806"/>
    </source>
</evidence>
<evidence type="ECO:0000259" key="6">
    <source>
        <dbReference type="Pfam" id="PF13086"/>
    </source>
</evidence>
<gene>
    <name evidence="9" type="ORF">ElyMa_004123200</name>
</gene>
<dbReference type="PANTHER" id="PTHR10887:SF341">
    <property type="entry name" value="NFX1-TYPE ZINC FINGER-CONTAINING PROTEIN 1"/>
    <property type="match status" value="1"/>
</dbReference>
<dbReference type="InterPro" id="IPR045055">
    <property type="entry name" value="DNA2/NAM7-like"/>
</dbReference>
<dbReference type="Proteomes" id="UP000762676">
    <property type="component" value="Unassembled WGS sequence"/>
</dbReference>
<evidence type="ECO:0000313" key="10">
    <source>
        <dbReference type="Proteomes" id="UP000762676"/>
    </source>
</evidence>
<organism evidence="9 10">
    <name type="scientific">Elysia marginata</name>
    <dbReference type="NCBI Taxonomy" id="1093978"/>
    <lineage>
        <taxon>Eukaryota</taxon>
        <taxon>Metazoa</taxon>
        <taxon>Spiralia</taxon>
        <taxon>Lophotrochozoa</taxon>
        <taxon>Mollusca</taxon>
        <taxon>Gastropoda</taxon>
        <taxon>Heterobranchia</taxon>
        <taxon>Euthyneura</taxon>
        <taxon>Panpulmonata</taxon>
        <taxon>Sacoglossa</taxon>
        <taxon>Placobranchoidea</taxon>
        <taxon>Plakobranchidae</taxon>
        <taxon>Elysia</taxon>
    </lineage>
</organism>
<dbReference type="SUPFAM" id="SSF52540">
    <property type="entry name" value="P-loop containing nucleoside triphosphate hydrolases"/>
    <property type="match status" value="1"/>
</dbReference>
<dbReference type="GO" id="GO:0005694">
    <property type="term" value="C:chromosome"/>
    <property type="evidence" value="ECO:0007669"/>
    <property type="project" value="UniProtKB-ARBA"/>
</dbReference>
<evidence type="ECO:0000256" key="2">
    <source>
        <dbReference type="ARBA" id="ARBA00022801"/>
    </source>
</evidence>
<dbReference type="Pfam" id="PF13087">
    <property type="entry name" value="AAA_12"/>
    <property type="match status" value="1"/>
</dbReference>
<dbReference type="EMBL" id="BMAT01008376">
    <property type="protein sequence ID" value="GFR83411.1"/>
    <property type="molecule type" value="Genomic_DNA"/>
</dbReference>
<sequence length="1377" mass="157627">MEEEDDAFRPPPNRPRRRPRMHPLSGTELQRLLTERDASNVLMLLDREDSGFDLLLLQNMNAQKLESIVRVLQKALVSTEQIAQRQAVINVITKLLDVATAPFRDQLVAVGLHGRLRQDQRFLQAVMAIVKLALQICPSRAAMSFAAVIFTLEDAINIEHFPDKDSLQAEMDEIKDLQLRGARLPALPRGDNDDAVARRRLRHRDEHQDPTLFRDLSIIPSAADFDPAQDIEVRANKIRGGYENVDEYLDVQFRLLRADLLLPLRESVLQYFAGQERPQMKGIRVYTEVRIVRPICNDNGLCFRLSFDVTRTRRVNWSVSQRLKFGSLVCLSADNFATYQCAVVDRNEPRDLERGLVDVQFLVNDNGGAGAAVDESIALFAQARDLRFIMVESPAYFEAYKHVLRGLQNITENTFPFWRYIGECNQEVLAPRYLREQVAGARYDLRPLVDNSYVIKDDVGRQGGAGNLADNATFIPEAHVARDVDILSLDTWPNANTLSLDVSQYVALQSALTREFSIVQGPPGTGKTFLGQKIMKVLLHNRRIWAEPAAGGVAADLPGGVARRNQPSPILLVCYTNHALDQFLEGMLEFFRGNLVRVGSRSKSEALEEYNLRSLRQRARENRTVPLEIHAAKQQVRFDMKDVKATIHREAAKLEILEREIVKESFLKDFIDPNLWRQLTQRSRNQSIINTWLKITAAIQKIDAHGDPQVQTANQFNQEPDTAALRFNDVAETEVDFDEEDSDDDEDDFFEVVTADAANRFLDINDEDDLDFEEDDDLFAELREGLGHDYMDRVRAVNRRLDDVDQEAEILRRREVAFNISEYGEEEMPAGMTKEQKSRWKFVNQLKKKYKCQLLGWLQNTDKMSEEEVSQLRNVWKLRVHQRWRLYRYWVDIYCRQLRGEIRDTARTYEEKARRYQEILHQEDKAILEKATVIGMTTTGAARYQAVLREIGPRVVVVEEAAEVLEGHVLTAISEHCQHVVLIGDHKQLRPNPAVHRLKTECALDISLFERLVHNNFRYDQLRYQHRMRTDISDLLRIQDLYPGLQDHESVKAHPDVRNVTSNVCFIQHYELDQQEEDTSTFSNIYEARFIVGLCEYLLLQGYSPRQMTVLSPYKGQIQLIKTQLKYMARSKAVAERMEKGGLKISSVDNYQGEENDIILLSLVRSNVDNDIGFLKANNRLCVALSRAKHGLYVVGNLEGIAQKNDMMRDILRVAARKGFYKKYLSLSCPRHRGSETKIFKPDDFKNVDSGGCKRPCQVRLNCGHACKRMCHADDPDHTDAACREPCGHLCQVCGQNCKGGHPCGKHDVCTNLVKKTIPMCGHEQEVPCHLRENQFECQHRCEETLPCGHACQQTCGSRHDHVISACLVPVEVRLYG</sequence>
<keyword evidence="1" id="KW-0547">Nucleotide-binding</keyword>
<name>A0AAV4GDP8_9GAST</name>
<reference evidence="9 10" key="1">
    <citation type="journal article" date="2021" name="Elife">
        <title>Chloroplast acquisition without the gene transfer in kleptoplastic sea slugs, Plakobranchus ocellatus.</title>
        <authorList>
            <person name="Maeda T."/>
            <person name="Takahashi S."/>
            <person name="Yoshida T."/>
            <person name="Shimamura S."/>
            <person name="Takaki Y."/>
            <person name="Nagai Y."/>
            <person name="Toyoda A."/>
            <person name="Suzuki Y."/>
            <person name="Arimoto A."/>
            <person name="Ishii H."/>
            <person name="Satoh N."/>
            <person name="Nishiyama T."/>
            <person name="Hasebe M."/>
            <person name="Maruyama T."/>
            <person name="Minagawa J."/>
            <person name="Obokata J."/>
            <person name="Shigenobu S."/>
        </authorList>
    </citation>
    <scope>NUCLEOTIDE SEQUENCE [LARGE SCALE GENOMIC DNA]</scope>
</reference>
<feature type="domain" description="DNA2/NAM7 helicase helicase" evidence="6">
    <location>
        <begin position="500"/>
        <end position="673"/>
    </location>
</feature>
<dbReference type="GO" id="GO:0016787">
    <property type="term" value="F:hydrolase activity"/>
    <property type="evidence" value="ECO:0007669"/>
    <property type="project" value="UniProtKB-KW"/>
</dbReference>
<evidence type="ECO:0000256" key="5">
    <source>
        <dbReference type="SAM" id="MobiDB-lite"/>
    </source>
</evidence>
<evidence type="ECO:0000259" key="7">
    <source>
        <dbReference type="Pfam" id="PF13087"/>
    </source>
</evidence>
<dbReference type="GO" id="GO:0004386">
    <property type="term" value="F:helicase activity"/>
    <property type="evidence" value="ECO:0007669"/>
    <property type="project" value="UniProtKB-KW"/>
</dbReference>
<evidence type="ECO:0000256" key="4">
    <source>
        <dbReference type="ARBA" id="ARBA00022840"/>
    </source>
</evidence>
<dbReference type="InterPro" id="IPR057373">
    <property type="entry name" value="ZNFX1"/>
</dbReference>
<dbReference type="CDD" id="cd06008">
    <property type="entry name" value="NF-X1-zinc-finger"/>
    <property type="match status" value="1"/>
</dbReference>
<dbReference type="InterPro" id="IPR027417">
    <property type="entry name" value="P-loop_NTPase"/>
</dbReference>
<dbReference type="PANTHER" id="PTHR10887">
    <property type="entry name" value="DNA2/NAM7 HELICASE FAMILY"/>
    <property type="match status" value="1"/>
</dbReference>
<dbReference type="InterPro" id="IPR047187">
    <property type="entry name" value="SF1_C_Upf1"/>
</dbReference>
<dbReference type="Pfam" id="PF13086">
    <property type="entry name" value="AAA_11"/>
    <property type="match status" value="2"/>
</dbReference>
<dbReference type="FunFam" id="3.40.50.300:FF:000326">
    <property type="entry name" value="P-loop containing nucleoside triphosphate hydrolase"/>
    <property type="match status" value="1"/>
</dbReference>
<keyword evidence="2" id="KW-0378">Hydrolase</keyword>
<accession>A0AAV4GDP8</accession>
<dbReference type="Pfam" id="PF25396">
    <property type="entry name" value="ZNFX1"/>
    <property type="match status" value="1"/>
</dbReference>
<dbReference type="GO" id="GO:0031048">
    <property type="term" value="P:regulatory ncRNA-mediated heterochromatin formation"/>
    <property type="evidence" value="ECO:0007669"/>
    <property type="project" value="TreeGrafter"/>
</dbReference>
<feature type="domain" description="DNA2/NAM7 helicase-like C-terminal" evidence="7">
    <location>
        <begin position="1004"/>
        <end position="1198"/>
    </location>
</feature>
<dbReference type="Gene3D" id="3.40.50.300">
    <property type="entry name" value="P-loop containing nucleotide triphosphate hydrolases"/>
    <property type="match status" value="3"/>
</dbReference>
<evidence type="ECO:0000313" key="9">
    <source>
        <dbReference type="EMBL" id="GFR83411.1"/>
    </source>
</evidence>
<evidence type="ECO:0000259" key="8">
    <source>
        <dbReference type="Pfam" id="PF25396"/>
    </source>
</evidence>
<feature type="region of interest" description="Disordered" evidence="5">
    <location>
        <begin position="1"/>
        <end position="24"/>
    </location>
</feature>
<keyword evidence="3" id="KW-0347">Helicase</keyword>
<dbReference type="GO" id="GO:0031380">
    <property type="term" value="C:nuclear RNA-directed RNA polymerase complex"/>
    <property type="evidence" value="ECO:0007669"/>
    <property type="project" value="TreeGrafter"/>
</dbReference>